<organism evidence="1 2">
    <name type="scientific">Hucho hucho</name>
    <name type="common">huchen</name>
    <dbReference type="NCBI Taxonomy" id="62062"/>
    <lineage>
        <taxon>Eukaryota</taxon>
        <taxon>Metazoa</taxon>
        <taxon>Chordata</taxon>
        <taxon>Craniata</taxon>
        <taxon>Vertebrata</taxon>
        <taxon>Euteleostomi</taxon>
        <taxon>Actinopterygii</taxon>
        <taxon>Neopterygii</taxon>
        <taxon>Teleostei</taxon>
        <taxon>Protacanthopterygii</taxon>
        <taxon>Salmoniformes</taxon>
        <taxon>Salmonidae</taxon>
        <taxon>Salmoninae</taxon>
        <taxon>Hucho</taxon>
    </lineage>
</organism>
<evidence type="ECO:0000313" key="2">
    <source>
        <dbReference type="Proteomes" id="UP000314982"/>
    </source>
</evidence>
<dbReference type="GO" id="GO:0032266">
    <property type="term" value="F:phosphatidylinositol-3-phosphate binding"/>
    <property type="evidence" value="ECO:0007669"/>
    <property type="project" value="InterPro"/>
</dbReference>
<dbReference type="Proteomes" id="UP000314982">
    <property type="component" value="Unassembled WGS sequence"/>
</dbReference>
<dbReference type="GO" id="GO:0000724">
    <property type="term" value="P:double-strand break repair via homologous recombination"/>
    <property type="evidence" value="ECO:0007669"/>
    <property type="project" value="InterPro"/>
</dbReference>
<reference evidence="1" key="2">
    <citation type="submission" date="2025-08" db="UniProtKB">
        <authorList>
            <consortium name="Ensembl"/>
        </authorList>
    </citation>
    <scope>IDENTIFICATION</scope>
</reference>
<accession>A0A4W5JE58</accession>
<dbReference type="Ensembl" id="ENSHHUT00000001248.1">
    <property type="protein sequence ID" value="ENSHHUP00000001217.1"/>
    <property type="gene ID" value="ENSHHUG00000000813.1"/>
</dbReference>
<dbReference type="AlphaFoldDB" id="A0A4W5JE58"/>
<dbReference type="GO" id="GO:0000281">
    <property type="term" value="P:mitotic cytokinesis"/>
    <property type="evidence" value="ECO:0007669"/>
    <property type="project" value="InterPro"/>
</dbReference>
<dbReference type="GO" id="GO:0030496">
    <property type="term" value="C:midbody"/>
    <property type="evidence" value="ECO:0007669"/>
    <property type="project" value="TreeGrafter"/>
</dbReference>
<keyword evidence="2" id="KW-1185">Reference proteome</keyword>
<dbReference type="PANTHER" id="PTHR46591:SF1">
    <property type="entry name" value="ZINC FINGER FYVE DOMAIN-CONTAINING PROTEIN 26"/>
    <property type="match status" value="1"/>
</dbReference>
<sequence length="119" mass="13638">MVQLLEGLSDLTLGLEVCEHALDRRPGLAACHFLANYLTLHFHSQVSPARRRHIHDLHLGSKVLLTLPPGARQDYFPLLSEPLLMLEQLLMNLKVPPNYCCYCCYCCYCIVNKNIKRNM</sequence>
<dbReference type="GO" id="GO:0005765">
    <property type="term" value="C:lysosomal membrane"/>
    <property type="evidence" value="ECO:0007669"/>
    <property type="project" value="TreeGrafter"/>
</dbReference>
<reference evidence="1" key="3">
    <citation type="submission" date="2025-09" db="UniProtKB">
        <authorList>
            <consortium name="Ensembl"/>
        </authorList>
    </citation>
    <scope>IDENTIFICATION</scope>
</reference>
<protein>
    <submittedName>
        <fullName evidence="1">Uncharacterized protein</fullName>
    </submittedName>
</protein>
<dbReference type="GO" id="GO:0005813">
    <property type="term" value="C:centrosome"/>
    <property type="evidence" value="ECO:0007669"/>
    <property type="project" value="TreeGrafter"/>
</dbReference>
<name>A0A4W5JE58_9TELE</name>
<reference evidence="2" key="1">
    <citation type="submission" date="2018-06" db="EMBL/GenBank/DDBJ databases">
        <title>Genome assembly of Danube salmon.</title>
        <authorList>
            <person name="Macqueen D.J."/>
            <person name="Gundappa M.K."/>
        </authorList>
    </citation>
    <scope>NUCLEOTIDE SEQUENCE [LARGE SCALE GENOMIC DNA]</scope>
</reference>
<dbReference type="PANTHER" id="PTHR46591">
    <property type="entry name" value="ZINC FINGER FYVE DOMAIN-CONTAINING PROTEIN 26"/>
    <property type="match status" value="1"/>
</dbReference>
<dbReference type="GeneTree" id="ENSGT00920000149143"/>
<dbReference type="GO" id="GO:0032465">
    <property type="term" value="P:regulation of cytokinesis"/>
    <property type="evidence" value="ECO:0007669"/>
    <property type="project" value="TreeGrafter"/>
</dbReference>
<evidence type="ECO:0000313" key="1">
    <source>
        <dbReference type="Ensembl" id="ENSHHUP00000001217.1"/>
    </source>
</evidence>
<proteinExistence type="predicted"/>
<dbReference type="InterPro" id="IPR028730">
    <property type="entry name" value="ZFYVE26"/>
</dbReference>